<dbReference type="EMBL" id="GL883091">
    <property type="protein sequence ID" value="EGG12455.1"/>
    <property type="molecule type" value="Genomic_DNA"/>
</dbReference>
<dbReference type="GO" id="GO:0005739">
    <property type="term" value="C:mitochondrion"/>
    <property type="evidence" value="ECO:0007669"/>
    <property type="project" value="UniProtKB-SubCell"/>
</dbReference>
<evidence type="ECO:0000256" key="2">
    <source>
        <dbReference type="ARBA" id="ARBA00002823"/>
    </source>
</evidence>
<dbReference type="eggNOG" id="KOG2924">
    <property type="taxonomic scope" value="Eukaryota"/>
</dbReference>
<dbReference type="HOGENOM" id="CLU_1865535_0_0_1"/>
<dbReference type="InterPro" id="IPR029035">
    <property type="entry name" value="DHS-like_NAD/FAD-binding_dom"/>
</dbReference>
<reference evidence="9" key="1">
    <citation type="journal article" date="2011" name="Proc. Natl. Acad. Sci. U.S.A.">
        <title>Obligate biotrophy features unraveled by the genomic analysis of rust fungi.</title>
        <authorList>
            <person name="Duplessis S."/>
            <person name="Cuomo C.A."/>
            <person name="Lin Y.-C."/>
            <person name="Aerts A."/>
            <person name="Tisserant E."/>
            <person name="Veneault-Fourrey C."/>
            <person name="Joly D.L."/>
            <person name="Hacquard S."/>
            <person name="Amselem J."/>
            <person name="Cantarel B.L."/>
            <person name="Chiu R."/>
            <person name="Coutinho P.M."/>
            <person name="Feau N."/>
            <person name="Field M."/>
            <person name="Frey P."/>
            <person name="Gelhaye E."/>
            <person name="Goldberg J."/>
            <person name="Grabherr M.G."/>
            <person name="Kodira C.D."/>
            <person name="Kohler A."/>
            <person name="Kuees U."/>
            <person name="Lindquist E.A."/>
            <person name="Lucas S.M."/>
            <person name="Mago R."/>
            <person name="Mauceli E."/>
            <person name="Morin E."/>
            <person name="Murat C."/>
            <person name="Pangilinan J.L."/>
            <person name="Park R."/>
            <person name="Pearson M."/>
            <person name="Quesneville H."/>
            <person name="Rouhier N."/>
            <person name="Sakthikumar S."/>
            <person name="Salamov A.A."/>
            <person name="Schmutz J."/>
            <person name="Selles B."/>
            <person name="Shapiro H."/>
            <person name="Tanguay P."/>
            <person name="Tuskan G.A."/>
            <person name="Henrissat B."/>
            <person name="Van de Peer Y."/>
            <person name="Rouze P."/>
            <person name="Ellis J.G."/>
            <person name="Dodds P.N."/>
            <person name="Schein J.E."/>
            <person name="Zhong S."/>
            <person name="Hamelin R.C."/>
            <person name="Grigoriev I.V."/>
            <person name="Szabo L.J."/>
            <person name="Martin F."/>
        </authorList>
    </citation>
    <scope>NUCLEOTIDE SEQUENCE [LARGE SCALE GENOMIC DNA]</scope>
    <source>
        <strain evidence="9">98AG31 / pathotype 3-4-7</strain>
    </source>
</reference>
<dbReference type="Pfam" id="PF01916">
    <property type="entry name" value="DS"/>
    <property type="match status" value="2"/>
</dbReference>
<dbReference type="AlphaFoldDB" id="F4R6J2"/>
<comment type="function">
    <text evidence="2">Catalyzes the NAD-dependent oxidative cleavage of spermidine and the subsequent transfer of the butylamine moiety of spermidine to the epsilon-amino group of a specific lysine residue of the eIF-5A precursor protein to form the intermediate deoxyhypusine residue.</text>
</comment>
<accession>F4R6J2</accession>
<protein>
    <recommendedName>
        <fullName evidence="6">deoxyhypusine synthase</fullName>
        <ecNumber evidence="6">2.5.1.46</ecNumber>
    </recommendedName>
</protein>
<sequence length="137" mass="14607">MSSGLQEILEFSTELSYISLIVLTAGGIQDDIVKCVGPTYLSSFDSNSRSNPHRSGSIYGSRRSPKIASTIILGDGKNGVEYALYVNLGQELDGSDSGVGPNEAISWGKFKMDSDSVQVLAVATLVSPLFVAATWRK</sequence>
<dbReference type="RefSeq" id="XP_007404830.1">
    <property type="nucleotide sequence ID" value="XM_007404768.1"/>
</dbReference>
<evidence type="ECO:0000256" key="3">
    <source>
        <dbReference type="ARBA" id="ARBA00004173"/>
    </source>
</evidence>
<comment type="similarity">
    <text evidence="5">Belongs to the deoxyhypusine synthase family.</text>
</comment>
<evidence type="ECO:0000256" key="6">
    <source>
        <dbReference type="ARBA" id="ARBA00012683"/>
    </source>
</evidence>
<dbReference type="PANTHER" id="PTHR11703">
    <property type="entry name" value="DEOXYHYPUSINE SYNTHASE"/>
    <property type="match status" value="1"/>
</dbReference>
<dbReference type="SUPFAM" id="SSF52467">
    <property type="entry name" value="DHS-like NAD/FAD-binding domain"/>
    <property type="match status" value="2"/>
</dbReference>
<evidence type="ECO:0000313" key="8">
    <source>
        <dbReference type="EMBL" id="EGG12455.1"/>
    </source>
</evidence>
<comment type="catalytic activity">
    <reaction evidence="1">
        <text>[eIF5A protein]-L-lysine + spermidine = [eIF5A protein]-deoxyhypusine + propane-1,3-diamine</text>
        <dbReference type="Rhea" id="RHEA:33299"/>
        <dbReference type="Rhea" id="RHEA-COMP:10143"/>
        <dbReference type="Rhea" id="RHEA-COMP:10144"/>
        <dbReference type="ChEBI" id="CHEBI:29969"/>
        <dbReference type="ChEBI" id="CHEBI:57484"/>
        <dbReference type="ChEBI" id="CHEBI:57834"/>
        <dbReference type="ChEBI" id="CHEBI:82657"/>
        <dbReference type="EC" id="2.5.1.46"/>
    </reaction>
</comment>
<dbReference type="VEuPathDB" id="FungiDB:MELLADRAFT_88990"/>
<keyword evidence="9" id="KW-1185">Reference proteome</keyword>
<dbReference type="GeneID" id="18935054"/>
<dbReference type="Proteomes" id="UP000001072">
    <property type="component" value="Unassembled WGS sequence"/>
</dbReference>
<organism evidence="9">
    <name type="scientific">Melampsora larici-populina (strain 98AG31 / pathotype 3-4-7)</name>
    <name type="common">Poplar leaf rust fungus</name>
    <dbReference type="NCBI Taxonomy" id="747676"/>
    <lineage>
        <taxon>Eukaryota</taxon>
        <taxon>Fungi</taxon>
        <taxon>Dikarya</taxon>
        <taxon>Basidiomycota</taxon>
        <taxon>Pucciniomycotina</taxon>
        <taxon>Pucciniomycetes</taxon>
        <taxon>Pucciniales</taxon>
        <taxon>Melampsoraceae</taxon>
        <taxon>Melampsora</taxon>
    </lineage>
</organism>
<dbReference type="EC" id="2.5.1.46" evidence="6"/>
<dbReference type="PANTHER" id="PTHR11703:SF0">
    <property type="entry name" value="DEOXYHYPUSINE SYNTHASE"/>
    <property type="match status" value="1"/>
</dbReference>
<dbReference type="InParanoid" id="F4R6J2"/>
<evidence type="ECO:0000313" key="9">
    <source>
        <dbReference type="Proteomes" id="UP000001072"/>
    </source>
</evidence>
<comment type="pathway">
    <text evidence="4">Protein modification; eIF5A hypusination.</text>
</comment>
<dbReference type="STRING" id="747676.F4R6J2"/>
<evidence type="ECO:0000256" key="5">
    <source>
        <dbReference type="ARBA" id="ARBA00009892"/>
    </source>
</evidence>
<comment type="subcellular location">
    <subcellularLocation>
        <location evidence="3">Mitochondrion</location>
    </subcellularLocation>
</comment>
<dbReference type="GO" id="GO:0034038">
    <property type="term" value="F:deoxyhypusine synthase activity"/>
    <property type="evidence" value="ECO:0007669"/>
    <property type="project" value="UniProtKB-EC"/>
</dbReference>
<dbReference type="InterPro" id="IPR002773">
    <property type="entry name" value="Deoxyhypusine_synthase"/>
</dbReference>
<name>F4R6J2_MELLP</name>
<gene>
    <name evidence="8" type="ORF">MELLADRAFT_88990</name>
</gene>
<evidence type="ECO:0000256" key="7">
    <source>
        <dbReference type="ARBA" id="ARBA00023027"/>
    </source>
</evidence>
<evidence type="ECO:0000256" key="4">
    <source>
        <dbReference type="ARBA" id="ARBA00005041"/>
    </source>
</evidence>
<proteinExistence type="inferred from homology"/>
<keyword evidence="7" id="KW-0520">NAD</keyword>
<dbReference type="InterPro" id="IPR036982">
    <property type="entry name" value="Deoxyhypusine_synthase_sf"/>
</dbReference>
<dbReference type="Gene3D" id="3.40.910.10">
    <property type="entry name" value="Deoxyhypusine synthase"/>
    <property type="match status" value="2"/>
</dbReference>
<dbReference type="OrthoDB" id="294378at2759"/>
<dbReference type="KEGG" id="mlr:MELLADRAFT_88990"/>
<evidence type="ECO:0000256" key="1">
    <source>
        <dbReference type="ARBA" id="ARBA00000952"/>
    </source>
</evidence>